<feature type="transmembrane region" description="Helical" evidence="4">
    <location>
        <begin position="276"/>
        <end position="294"/>
    </location>
</feature>
<keyword evidence="3 4" id="KW-0472">Membrane</keyword>
<feature type="transmembrane region" description="Helical" evidence="4">
    <location>
        <begin position="77"/>
        <end position="95"/>
    </location>
</feature>
<feature type="transmembrane region" description="Helical" evidence="4">
    <location>
        <begin position="136"/>
        <end position="158"/>
    </location>
</feature>
<protein>
    <submittedName>
        <fullName evidence="6">MFS transporter</fullName>
    </submittedName>
</protein>
<evidence type="ECO:0000256" key="1">
    <source>
        <dbReference type="ARBA" id="ARBA00022692"/>
    </source>
</evidence>
<dbReference type="EMBL" id="SZVP01000002">
    <property type="protein sequence ID" value="TMM47002.1"/>
    <property type="molecule type" value="Genomic_DNA"/>
</dbReference>
<dbReference type="PANTHER" id="PTHR23523:SF2">
    <property type="entry name" value="2-NITROIMIDAZOLE TRANSPORTER"/>
    <property type="match status" value="1"/>
</dbReference>
<feature type="transmembrane region" description="Helical" evidence="4">
    <location>
        <begin position="43"/>
        <end position="65"/>
    </location>
</feature>
<feature type="transmembrane region" description="Helical" evidence="4">
    <location>
        <begin position="335"/>
        <end position="357"/>
    </location>
</feature>
<accession>A0A8H2JMV0</accession>
<dbReference type="OrthoDB" id="5317164at2"/>
<organism evidence="6 7">
    <name type="scientific">Colwellia ponticola</name>
    <dbReference type="NCBI Taxonomy" id="2304625"/>
    <lineage>
        <taxon>Bacteria</taxon>
        <taxon>Pseudomonadati</taxon>
        <taxon>Pseudomonadota</taxon>
        <taxon>Gammaproteobacteria</taxon>
        <taxon>Alteromonadales</taxon>
        <taxon>Colwelliaceae</taxon>
        <taxon>Colwellia</taxon>
    </lineage>
</organism>
<feature type="transmembrane region" description="Helical" evidence="4">
    <location>
        <begin position="208"/>
        <end position="233"/>
    </location>
</feature>
<reference evidence="6 7" key="1">
    <citation type="submission" date="2019-05" db="EMBL/GenBank/DDBJ databases">
        <title>Colwellia ponticola sp. nov., isolated from seawater.</title>
        <authorList>
            <person name="Yoon J.-H."/>
        </authorList>
    </citation>
    <scope>NUCLEOTIDE SEQUENCE [LARGE SCALE GENOMIC DNA]</scope>
    <source>
        <strain evidence="6 7">OISW-25</strain>
    </source>
</reference>
<evidence type="ECO:0000313" key="6">
    <source>
        <dbReference type="EMBL" id="TMM47002.1"/>
    </source>
</evidence>
<dbReference type="AlphaFoldDB" id="A0A8H2JMV0"/>
<evidence type="ECO:0000256" key="3">
    <source>
        <dbReference type="ARBA" id="ARBA00023136"/>
    </source>
</evidence>
<evidence type="ECO:0000256" key="2">
    <source>
        <dbReference type="ARBA" id="ARBA00022989"/>
    </source>
</evidence>
<proteinExistence type="predicted"/>
<dbReference type="InterPro" id="IPR020846">
    <property type="entry name" value="MFS_dom"/>
</dbReference>
<feature type="transmembrane region" description="Helical" evidence="4">
    <location>
        <begin position="101"/>
        <end position="124"/>
    </location>
</feature>
<dbReference type="PANTHER" id="PTHR23523">
    <property type="match status" value="1"/>
</dbReference>
<evidence type="ECO:0000259" key="5">
    <source>
        <dbReference type="PROSITE" id="PS50850"/>
    </source>
</evidence>
<dbReference type="InterPro" id="IPR011701">
    <property type="entry name" value="MFS"/>
</dbReference>
<sequence length="397" mass="42382">MSSTTLRASLFWLVLILISINLRPALTSIAPVMERIVEELSISRASAGLITTIPVLLMGLFAPLAPMLARKWGQETTLTATMAILTLAFLLRYFSQSSFTILLTSAFIAGSAIAIAGPLMSGFIKQHFANKMASAVAIYSVSISLGASIAVALTIPIINVSGGAWHFGLAIWGVLAVVAFIVLAVFLPKATGKVSTLLNHQKVPLRSLKAWLLTLFFAAQAGIFYALSTWIVAHYEQVGFSTDQASIFAGAFMGSGMIGALVIPLLSTRVADRRKLIAGVTMSSTLLLLSLTWSPQWYPLIVLPLLGITTSGTFALALALPVLETDSPHAASQLSSMMSFFGYLLGGIMPSLIGIGRDITQSFAWPFTFLTLLSLSMVIIALFLPNATTKNIVPEKI</sequence>
<dbReference type="InterPro" id="IPR036259">
    <property type="entry name" value="MFS_trans_sf"/>
</dbReference>
<evidence type="ECO:0000256" key="4">
    <source>
        <dbReference type="SAM" id="Phobius"/>
    </source>
</evidence>
<feature type="transmembrane region" description="Helical" evidence="4">
    <location>
        <begin position="164"/>
        <end position="187"/>
    </location>
</feature>
<dbReference type="Proteomes" id="UP000307702">
    <property type="component" value="Unassembled WGS sequence"/>
</dbReference>
<feature type="transmembrane region" description="Helical" evidence="4">
    <location>
        <begin position="363"/>
        <end position="384"/>
    </location>
</feature>
<comment type="caution">
    <text evidence="6">The sequence shown here is derived from an EMBL/GenBank/DDBJ whole genome shotgun (WGS) entry which is preliminary data.</text>
</comment>
<dbReference type="Gene3D" id="1.20.1250.20">
    <property type="entry name" value="MFS general substrate transporter like domains"/>
    <property type="match status" value="2"/>
</dbReference>
<keyword evidence="7" id="KW-1185">Reference proteome</keyword>
<dbReference type="RefSeq" id="WP_138620776.1">
    <property type="nucleotide sequence ID" value="NZ_SZVP01000002.1"/>
</dbReference>
<feature type="domain" description="Major facilitator superfamily (MFS) profile" evidence="5">
    <location>
        <begin position="1"/>
        <end position="389"/>
    </location>
</feature>
<dbReference type="GO" id="GO:0022857">
    <property type="term" value="F:transmembrane transporter activity"/>
    <property type="evidence" value="ECO:0007669"/>
    <property type="project" value="InterPro"/>
</dbReference>
<dbReference type="InterPro" id="IPR052524">
    <property type="entry name" value="MFS_Cyanate_Porter"/>
</dbReference>
<keyword evidence="2 4" id="KW-1133">Transmembrane helix</keyword>
<gene>
    <name evidence="6" type="ORF">FCS21_04360</name>
</gene>
<dbReference type="SUPFAM" id="SSF103473">
    <property type="entry name" value="MFS general substrate transporter"/>
    <property type="match status" value="1"/>
</dbReference>
<dbReference type="Pfam" id="PF07690">
    <property type="entry name" value="MFS_1"/>
    <property type="match status" value="1"/>
</dbReference>
<name>A0A8H2JMV0_9GAMM</name>
<evidence type="ECO:0000313" key="7">
    <source>
        <dbReference type="Proteomes" id="UP000307702"/>
    </source>
</evidence>
<feature type="transmembrane region" description="Helical" evidence="4">
    <location>
        <begin position="300"/>
        <end position="323"/>
    </location>
</feature>
<feature type="transmembrane region" description="Helical" evidence="4">
    <location>
        <begin position="245"/>
        <end position="264"/>
    </location>
</feature>
<keyword evidence="1 4" id="KW-0812">Transmembrane</keyword>
<dbReference type="PROSITE" id="PS50850">
    <property type="entry name" value="MFS"/>
    <property type="match status" value="1"/>
</dbReference>